<comment type="caution">
    <text evidence="3">The sequence shown here is derived from an EMBL/GenBank/DDBJ whole genome shotgun (WGS) entry which is preliminary data.</text>
</comment>
<dbReference type="PANTHER" id="PTHR11319">
    <property type="entry name" value="G PROTEIN-COUPLED RECEPTOR-RELATED"/>
    <property type="match status" value="1"/>
</dbReference>
<keyword evidence="1" id="KW-1133">Transmembrane helix</keyword>
<feature type="transmembrane region" description="Helical" evidence="1">
    <location>
        <begin position="187"/>
        <end position="210"/>
    </location>
</feature>
<keyword evidence="2" id="KW-0732">Signal</keyword>
<gene>
    <name evidence="3" type="ORF">FGO68_gene11548</name>
</gene>
<feature type="signal peptide" evidence="2">
    <location>
        <begin position="1"/>
        <end position="20"/>
    </location>
</feature>
<proteinExistence type="predicted"/>
<keyword evidence="4" id="KW-1185">Reference proteome</keyword>
<sequence>MTVFFRILMNHFQLLTLTASFDLEWPSQLQQFFSATKPVSEVSTQFLSVDCFLDKRTSNLNQGILSSLIDPDSNYVFRIFFQKLIILGFSPFMVVAGSFFIWNCIFFYQDWKNKDSLTDSQINDSARVAIIPGETDAETHKTTMVTQAPTLIKKGTFGGSLKQSFTVQKEQLIHAEKIQKDKKQGRIIATIIIVLFLVHPTITSTMFNAFSCQNIDGTERLYEDLQVICYQKSHQIIAYSVGIPSLILWGLGIPTYGLLLVYRNRKELMKFEVKEKYGFLYNGYRNPQAYFWEFIIMYRKIVIIFIQVFLAQSGKIVQALSTLLFLILCLSATAVKQPFQNLPLNSLESISLMSSAITVYCGLFYIADASFKAESDFSMTNDSKLFLF</sequence>
<keyword evidence="1" id="KW-0812">Transmembrane</keyword>
<dbReference type="Proteomes" id="UP000785679">
    <property type="component" value="Unassembled WGS sequence"/>
</dbReference>
<feature type="transmembrane region" description="Helical" evidence="1">
    <location>
        <begin position="316"/>
        <end position="335"/>
    </location>
</feature>
<accession>A0A8J8P4Y7</accession>
<evidence type="ECO:0000313" key="4">
    <source>
        <dbReference type="Proteomes" id="UP000785679"/>
    </source>
</evidence>
<feature type="transmembrane region" description="Helical" evidence="1">
    <location>
        <begin position="290"/>
        <end position="310"/>
    </location>
</feature>
<dbReference type="AlphaFoldDB" id="A0A8J8P4Y7"/>
<evidence type="ECO:0000313" key="3">
    <source>
        <dbReference type="EMBL" id="TNV88192.1"/>
    </source>
</evidence>
<evidence type="ECO:0000256" key="1">
    <source>
        <dbReference type="SAM" id="Phobius"/>
    </source>
</evidence>
<dbReference type="EMBL" id="RRYP01000041">
    <property type="protein sequence ID" value="TNV88192.1"/>
    <property type="molecule type" value="Genomic_DNA"/>
</dbReference>
<evidence type="ECO:0000256" key="2">
    <source>
        <dbReference type="SAM" id="SignalP"/>
    </source>
</evidence>
<feature type="transmembrane region" description="Helical" evidence="1">
    <location>
        <begin position="236"/>
        <end position="262"/>
    </location>
</feature>
<protein>
    <submittedName>
        <fullName evidence="3">Uncharacterized protein</fullName>
    </submittedName>
</protein>
<feature type="chain" id="PRO_5035274662" evidence="2">
    <location>
        <begin position="21"/>
        <end position="388"/>
    </location>
</feature>
<organism evidence="3 4">
    <name type="scientific">Halteria grandinella</name>
    <dbReference type="NCBI Taxonomy" id="5974"/>
    <lineage>
        <taxon>Eukaryota</taxon>
        <taxon>Sar</taxon>
        <taxon>Alveolata</taxon>
        <taxon>Ciliophora</taxon>
        <taxon>Intramacronucleata</taxon>
        <taxon>Spirotrichea</taxon>
        <taxon>Stichotrichia</taxon>
        <taxon>Sporadotrichida</taxon>
        <taxon>Halteriidae</taxon>
        <taxon>Halteria</taxon>
    </lineage>
</organism>
<reference evidence="3" key="1">
    <citation type="submission" date="2019-06" db="EMBL/GenBank/DDBJ databases">
        <authorList>
            <person name="Zheng W."/>
        </authorList>
    </citation>
    <scope>NUCLEOTIDE SEQUENCE</scope>
    <source>
        <strain evidence="3">QDHG01</strain>
    </source>
</reference>
<feature type="transmembrane region" description="Helical" evidence="1">
    <location>
        <begin position="347"/>
        <end position="367"/>
    </location>
</feature>
<keyword evidence="1" id="KW-0472">Membrane</keyword>
<feature type="transmembrane region" description="Helical" evidence="1">
    <location>
        <begin position="84"/>
        <end position="108"/>
    </location>
</feature>
<dbReference type="PANTHER" id="PTHR11319:SF35">
    <property type="entry name" value="OUTER MEMBRANE PROTEIN PMPC-RELATED"/>
    <property type="match status" value="1"/>
</dbReference>
<dbReference type="OrthoDB" id="10035969at2759"/>
<name>A0A8J8P4Y7_HALGN</name>